<dbReference type="Proteomes" id="UP000092460">
    <property type="component" value="Unassembled WGS sequence"/>
</dbReference>
<evidence type="ECO:0008006" key="3">
    <source>
        <dbReference type="Google" id="ProtNLM"/>
    </source>
</evidence>
<dbReference type="EnsemblMetazoa" id="GPPI049579-RA">
    <property type="protein sequence ID" value="GPPI049579-PA"/>
    <property type="gene ID" value="GPPI049579"/>
</dbReference>
<reference evidence="2" key="1">
    <citation type="submission" date="2015-01" db="EMBL/GenBank/DDBJ databases">
        <authorList>
            <person name="Aksoy S."/>
            <person name="Warren W."/>
            <person name="Wilson R.K."/>
        </authorList>
    </citation>
    <scope>NUCLEOTIDE SEQUENCE [LARGE SCALE GENOMIC DNA]</scope>
    <source>
        <strain evidence="2">IAEA</strain>
    </source>
</reference>
<evidence type="ECO:0000313" key="1">
    <source>
        <dbReference type="EnsemblMetazoa" id="GPPI049579-PA"/>
    </source>
</evidence>
<dbReference type="VEuPathDB" id="VectorBase:GPPI049579"/>
<accession>A0A1B0C5D1</accession>
<name>A0A1B0C5D1_9MUSC</name>
<dbReference type="EMBL" id="JXJN01025930">
    <property type="status" value="NOT_ANNOTATED_CDS"/>
    <property type="molecule type" value="Genomic_DNA"/>
</dbReference>
<organism evidence="1 2">
    <name type="scientific">Glossina palpalis gambiensis</name>
    <dbReference type="NCBI Taxonomy" id="67801"/>
    <lineage>
        <taxon>Eukaryota</taxon>
        <taxon>Metazoa</taxon>
        <taxon>Ecdysozoa</taxon>
        <taxon>Arthropoda</taxon>
        <taxon>Hexapoda</taxon>
        <taxon>Insecta</taxon>
        <taxon>Pterygota</taxon>
        <taxon>Neoptera</taxon>
        <taxon>Endopterygota</taxon>
        <taxon>Diptera</taxon>
        <taxon>Brachycera</taxon>
        <taxon>Muscomorpha</taxon>
        <taxon>Hippoboscoidea</taxon>
        <taxon>Glossinidae</taxon>
        <taxon>Glossina</taxon>
    </lineage>
</organism>
<sequence>MLFKKKPWRILWTNKNLARIFPNDKQGKQRMNKLWAELAQKLKERGPLKLWRKIFRDQRYIIKKKFGCNKGSKEQTRSGAFVEIPLTFAEEQIIEAAGLEASVMSLVEKSCSTISSIGPTWDIAGKTQGTTLDFDNAIISIRSLLQKNG</sequence>
<proteinExistence type="predicted"/>
<keyword evidence="2" id="KW-1185">Reference proteome</keyword>
<protein>
    <recommendedName>
        <fullName evidence="3">MADF domain-containing protein</fullName>
    </recommendedName>
</protein>
<reference evidence="1" key="2">
    <citation type="submission" date="2020-05" db="UniProtKB">
        <authorList>
            <consortium name="EnsemblMetazoa"/>
        </authorList>
    </citation>
    <scope>IDENTIFICATION</scope>
    <source>
        <strain evidence="1">IAEA</strain>
    </source>
</reference>
<dbReference type="AlphaFoldDB" id="A0A1B0C5D1"/>
<evidence type="ECO:0000313" key="2">
    <source>
        <dbReference type="Proteomes" id="UP000092460"/>
    </source>
</evidence>